<feature type="non-terminal residue" evidence="2">
    <location>
        <position position="1"/>
    </location>
</feature>
<comment type="caution">
    <text evidence="2">The sequence shown here is derived from an EMBL/GenBank/DDBJ whole genome shotgun (WGS) entry which is preliminary data.</text>
</comment>
<evidence type="ECO:0000313" key="2">
    <source>
        <dbReference type="EMBL" id="GFD56410.1"/>
    </source>
</evidence>
<protein>
    <submittedName>
        <fullName evidence="2">Uncharacterized protein</fullName>
    </submittedName>
</protein>
<sequence>NRRRHPGRNPAAAGAGGPAHRGGAPRRGRRAQAESASHSAARGGALRYRNHPGAAQ</sequence>
<organism evidence="2">
    <name type="scientific">Tanacetum cinerariifolium</name>
    <name type="common">Dalmatian daisy</name>
    <name type="synonym">Chrysanthemum cinerariifolium</name>
    <dbReference type="NCBI Taxonomy" id="118510"/>
    <lineage>
        <taxon>Eukaryota</taxon>
        <taxon>Viridiplantae</taxon>
        <taxon>Streptophyta</taxon>
        <taxon>Embryophyta</taxon>
        <taxon>Tracheophyta</taxon>
        <taxon>Spermatophyta</taxon>
        <taxon>Magnoliopsida</taxon>
        <taxon>eudicotyledons</taxon>
        <taxon>Gunneridae</taxon>
        <taxon>Pentapetalae</taxon>
        <taxon>asterids</taxon>
        <taxon>campanulids</taxon>
        <taxon>Asterales</taxon>
        <taxon>Asteraceae</taxon>
        <taxon>Asteroideae</taxon>
        <taxon>Anthemideae</taxon>
        <taxon>Anthemidinae</taxon>
        <taxon>Tanacetum</taxon>
    </lineage>
</organism>
<feature type="region of interest" description="Disordered" evidence="1">
    <location>
        <begin position="1"/>
        <end position="56"/>
    </location>
</feature>
<dbReference type="AlphaFoldDB" id="A0A699XDC0"/>
<name>A0A699XDC0_TANCI</name>
<gene>
    <name evidence="2" type="ORF">Tci_928379</name>
</gene>
<reference evidence="2" key="1">
    <citation type="journal article" date="2019" name="Sci. Rep.">
        <title>Draft genome of Tanacetum cinerariifolium, the natural source of mosquito coil.</title>
        <authorList>
            <person name="Yamashiro T."/>
            <person name="Shiraishi A."/>
            <person name="Satake H."/>
            <person name="Nakayama K."/>
        </authorList>
    </citation>
    <scope>NUCLEOTIDE SEQUENCE</scope>
</reference>
<proteinExistence type="predicted"/>
<accession>A0A699XDC0</accession>
<dbReference type="EMBL" id="BKCJ011829071">
    <property type="protein sequence ID" value="GFD56410.1"/>
    <property type="molecule type" value="Genomic_DNA"/>
</dbReference>
<evidence type="ECO:0000256" key="1">
    <source>
        <dbReference type="SAM" id="MobiDB-lite"/>
    </source>
</evidence>